<dbReference type="Pfam" id="PF02962">
    <property type="entry name" value="CHMI"/>
    <property type="match status" value="1"/>
</dbReference>
<dbReference type="InterPro" id="IPR014347">
    <property type="entry name" value="Tautomerase/MIF_sf"/>
</dbReference>
<evidence type="ECO:0000313" key="2">
    <source>
        <dbReference type="Proteomes" id="UP000704738"/>
    </source>
</evidence>
<gene>
    <name evidence="1" type="ORF">DM819_16500</name>
</gene>
<dbReference type="Proteomes" id="UP000704738">
    <property type="component" value="Unassembled WGS sequence"/>
</dbReference>
<dbReference type="InterPro" id="IPR004220">
    <property type="entry name" value="5-COMe_2-OHmuconate_Isoase"/>
</dbReference>
<dbReference type="RefSeq" id="WP_179053083.1">
    <property type="nucleotide sequence ID" value="NZ_QJRE01000113.1"/>
</dbReference>
<organism evidence="1 2">
    <name type="scientific">Pseudomonas hunanensis</name>
    <dbReference type="NCBI Taxonomy" id="1247546"/>
    <lineage>
        <taxon>Bacteria</taxon>
        <taxon>Pseudomonadati</taxon>
        <taxon>Pseudomonadota</taxon>
        <taxon>Gammaproteobacteria</taxon>
        <taxon>Pseudomonadales</taxon>
        <taxon>Pseudomonadaceae</taxon>
        <taxon>Pseudomonas</taxon>
    </lineage>
</organism>
<dbReference type="PANTHER" id="PTHR37950">
    <property type="entry name" value="4-HYDROXYPHENYLACETATE CATABOLISM PROTEIN"/>
    <property type="match status" value="1"/>
</dbReference>
<comment type="caution">
    <text evidence="1">The sequence shown here is derived from an EMBL/GenBank/DDBJ whole genome shotgun (WGS) entry which is preliminary data.</text>
</comment>
<accession>A0ABD6N2F3</accession>
<dbReference type="AlphaFoldDB" id="A0ABD6N2F3"/>
<dbReference type="EMBL" id="QJRE01000113">
    <property type="protein sequence ID" value="NWL47408.1"/>
    <property type="molecule type" value="Genomic_DNA"/>
</dbReference>
<reference evidence="1 2" key="1">
    <citation type="submission" date="2018-06" db="EMBL/GenBank/DDBJ databases">
        <title>Bacteria isolated from soil of Wuhan.</title>
        <authorList>
            <person name="Xiang W."/>
            <person name="Huang C."/>
        </authorList>
    </citation>
    <scope>NUCLEOTIDE SEQUENCE [LARGE SCALE GENOMIC DNA]</scope>
    <source>
        <strain evidence="2">xwS4</strain>
    </source>
</reference>
<protein>
    <submittedName>
        <fullName evidence="1">5-carboxymethyl-2-hydroxymuconate delta-isomerase</fullName>
    </submittedName>
</protein>
<dbReference type="Gene3D" id="3.30.429.10">
    <property type="entry name" value="Macrophage Migration Inhibitory Factor"/>
    <property type="match status" value="1"/>
</dbReference>
<dbReference type="CDD" id="cd00580">
    <property type="entry name" value="CHMI"/>
    <property type="match status" value="1"/>
</dbReference>
<dbReference type="PANTHER" id="PTHR37950:SF1">
    <property type="entry name" value="4-HYDROXYPHENYLACETATE CATABOLISM PROTEIN"/>
    <property type="match status" value="1"/>
</dbReference>
<evidence type="ECO:0000313" key="1">
    <source>
        <dbReference type="EMBL" id="NWL47408.1"/>
    </source>
</evidence>
<proteinExistence type="predicted"/>
<sequence>MPHLIVDYTANLDSALQLQPLFEQAHALLIGLGIFPTGGIRSRARRIDDYRHADGALDYAGIHVELKLSATRPAELRERVGRQVFELIRDYCAPLRQVQPYLALSMEVSLLQPEVFFNDNNLHERFAPVP</sequence>
<name>A0ABD6N2F3_9PSED</name>
<dbReference type="SUPFAM" id="SSF55331">
    <property type="entry name" value="Tautomerase/MIF"/>
    <property type="match status" value="1"/>
</dbReference>